<dbReference type="InterPro" id="IPR047650">
    <property type="entry name" value="Transpos_IS110"/>
</dbReference>
<dbReference type="GO" id="GO:0004803">
    <property type="term" value="F:transposase activity"/>
    <property type="evidence" value="ECO:0007669"/>
    <property type="project" value="InterPro"/>
</dbReference>
<evidence type="ECO:0000313" key="3">
    <source>
        <dbReference type="EMBL" id="GAB19980.1"/>
    </source>
</evidence>
<dbReference type="InterPro" id="IPR003346">
    <property type="entry name" value="Transposase_20"/>
</dbReference>
<proteinExistence type="predicted"/>
<reference evidence="3 4" key="1">
    <citation type="submission" date="2011-12" db="EMBL/GenBank/DDBJ databases">
        <title>Whole genome shotgun sequence of Gordonia effusa NBRC 100432.</title>
        <authorList>
            <person name="Yoshida I."/>
            <person name="Takarada H."/>
            <person name="Hosoyama A."/>
            <person name="Tsuchikane K."/>
            <person name="Katsumata H."/>
            <person name="Yamazaki S."/>
            <person name="Fujita N."/>
        </authorList>
    </citation>
    <scope>NUCLEOTIDE SEQUENCE [LARGE SCALE GENOMIC DNA]</scope>
    <source>
        <strain evidence="3 4">NBRC 100432</strain>
    </source>
</reference>
<dbReference type="OrthoDB" id="4337860at2"/>
<name>H0R4H9_9ACTN</name>
<feature type="domain" description="Transposase IS110-like N-terminal" evidence="1">
    <location>
        <begin position="18"/>
        <end position="160"/>
    </location>
</feature>
<dbReference type="eggNOG" id="COG3547">
    <property type="taxonomic scope" value="Bacteria"/>
</dbReference>
<dbReference type="PANTHER" id="PTHR33055:SF16">
    <property type="entry name" value="TRANSPOSASE FOR INSERTION SEQUENCE ELEMENT IS1547"/>
    <property type="match status" value="1"/>
</dbReference>
<gene>
    <name evidence="3" type="ORF">GOEFS_100_00010</name>
</gene>
<dbReference type="NCBIfam" id="NF033542">
    <property type="entry name" value="transpos_IS110"/>
    <property type="match status" value="1"/>
</dbReference>
<evidence type="ECO:0000259" key="2">
    <source>
        <dbReference type="Pfam" id="PF02371"/>
    </source>
</evidence>
<dbReference type="Pfam" id="PF02371">
    <property type="entry name" value="Transposase_20"/>
    <property type="match status" value="1"/>
</dbReference>
<dbReference type="AlphaFoldDB" id="H0R4H9"/>
<dbReference type="Proteomes" id="UP000035034">
    <property type="component" value="Unassembled WGS sequence"/>
</dbReference>
<dbReference type="Pfam" id="PF01548">
    <property type="entry name" value="DEDD_Tnp_IS110"/>
    <property type="match status" value="1"/>
</dbReference>
<dbReference type="PANTHER" id="PTHR33055">
    <property type="entry name" value="TRANSPOSASE FOR INSERTION SEQUENCE ELEMENT IS1111A"/>
    <property type="match status" value="1"/>
</dbReference>
<dbReference type="GO" id="GO:0003677">
    <property type="term" value="F:DNA binding"/>
    <property type="evidence" value="ECO:0007669"/>
    <property type="project" value="InterPro"/>
</dbReference>
<comment type="caution">
    <text evidence="3">The sequence shown here is derived from an EMBL/GenBank/DDBJ whole genome shotgun (WGS) entry which is preliminary data.</text>
</comment>
<protein>
    <submittedName>
        <fullName evidence="3">Putative transposase</fullName>
    </submittedName>
</protein>
<evidence type="ECO:0000259" key="1">
    <source>
        <dbReference type="Pfam" id="PF01548"/>
    </source>
</evidence>
<keyword evidence="4" id="KW-1185">Reference proteome</keyword>
<dbReference type="RefSeq" id="WP_007319315.1">
    <property type="nucleotide sequence ID" value="NZ_BAEH01000100.1"/>
</dbReference>
<dbReference type="EMBL" id="BAEH01000100">
    <property type="protein sequence ID" value="GAB19980.1"/>
    <property type="molecule type" value="Genomic_DNA"/>
</dbReference>
<organism evidence="3 4">
    <name type="scientific">Gordonia effusa NBRC 100432</name>
    <dbReference type="NCBI Taxonomy" id="1077974"/>
    <lineage>
        <taxon>Bacteria</taxon>
        <taxon>Bacillati</taxon>
        <taxon>Actinomycetota</taxon>
        <taxon>Actinomycetes</taxon>
        <taxon>Mycobacteriales</taxon>
        <taxon>Gordoniaceae</taxon>
        <taxon>Gordonia</taxon>
    </lineage>
</organism>
<sequence length="362" mass="39857">MTSMTAHSHLMQPPITFAGIDTHKHTHHVAVIDADGRLIADRQFGTTHAQYLQIQRWLAHWHLRSIGIEQTGTYGAAVTNVLASAGYRIIDVNHPDLSVRAREGKSDPIDAVMAANAVRTGRCQVIAKDRTGQLEALRFYCAARTSAVKARSAALTQIAALAITVDPKLRERLGTTSRDIVTCARTLRPDTTRPHDPIQAAKTALRALATRITDLDTEIKSHDRALTEIITPLAPRLLALPQVGIHIAAQLLLTIGQCPNRITTDAQFARLTGVAPINASSGRTNRHRLHRGGNRQANRAIHLIAIGRLKHHQPAIDYYHRRTSNNLSKTDTIRAMKRHIAREVFGALKADLTTHKTTIDTP</sequence>
<feature type="domain" description="Transposase IS116/IS110/IS902 C-terminal" evidence="2">
    <location>
        <begin position="236"/>
        <end position="319"/>
    </location>
</feature>
<dbReference type="GO" id="GO:0006313">
    <property type="term" value="P:DNA transposition"/>
    <property type="evidence" value="ECO:0007669"/>
    <property type="project" value="InterPro"/>
</dbReference>
<accession>H0R4H9</accession>
<dbReference type="InterPro" id="IPR002525">
    <property type="entry name" value="Transp_IS110-like_N"/>
</dbReference>
<evidence type="ECO:0000313" key="4">
    <source>
        <dbReference type="Proteomes" id="UP000035034"/>
    </source>
</evidence>